<protein>
    <submittedName>
        <fullName evidence="1">Uncharacterized protein</fullName>
    </submittedName>
</protein>
<dbReference type="KEGG" id="mya:MORIYA_1373"/>
<evidence type="ECO:0000313" key="2">
    <source>
        <dbReference type="Proteomes" id="UP000250163"/>
    </source>
</evidence>
<evidence type="ECO:0000313" key="1">
    <source>
        <dbReference type="EMBL" id="SQD77851.1"/>
    </source>
</evidence>
<dbReference type="Proteomes" id="UP000250163">
    <property type="component" value="Chromosome MORIYA"/>
</dbReference>
<sequence length="243" mass="28693">MHKTFVILPCRSEQTKEQIRVTSIQNNFANYYKHLEEFIKYVDKHQYTDNISGARYIHKRLYPDAQSGKYDLCKNLLTTWELVNNIPRELLNTYPSDYDESVRDEDLDTYIDKVIKLSSYLREGEYHPRDKYKKGTVLINGRTLPVLNQIKNNGCPHENTYLSQSIELMSSIKDVTDTLDKICNFSVEHTSRLNEELNRKFIKSNYKVGNNKYSQLKHSQTFNESNERFKKLLEQLDNHDHAA</sequence>
<dbReference type="AlphaFoldDB" id="A0A330LPC2"/>
<dbReference type="RefSeq" id="WP_232011538.1">
    <property type="nucleotide sequence ID" value="NZ_LS483250.1"/>
</dbReference>
<gene>
    <name evidence="1" type="ORF">MORIYA_1373</name>
</gene>
<name>A0A330LPC2_9GAMM</name>
<keyword evidence="2" id="KW-1185">Reference proteome</keyword>
<reference evidence="2" key="1">
    <citation type="submission" date="2018-05" db="EMBL/GenBank/DDBJ databases">
        <authorList>
            <person name="Cea G.-C."/>
            <person name="William W."/>
        </authorList>
    </citation>
    <scope>NUCLEOTIDE SEQUENCE [LARGE SCALE GENOMIC DNA]</scope>
    <source>
        <strain evidence="2">DB21MT 5</strain>
    </source>
</reference>
<organism evidence="1 2">
    <name type="scientific">Moritella yayanosii</name>
    <dbReference type="NCBI Taxonomy" id="69539"/>
    <lineage>
        <taxon>Bacteria</taxon>
        <taxon>Pseudomonadati</taxon>
        <taxon>Pseudomonadota</taxon>
        <taxon>Gammaproteobacteria</taxon>
        <taxon>Alteromonadales</taxon>
        <taxon>Moritellaceae</taxon>
        <taxon>Moritella</taxon>
    </lineage>
</organism>
<dbReference type="EMBL" id="LS483250">
    <property type="protein sequence ID" value="SQD77851.1"/>
    <property type="molecule type" value="Genomic_DNA"/>
</dbReference>
<proteinExistence type="predicted"/>
<accession>A0A330LPC2</accession>